<evidence type="ECO:0000256" key="3">
    <source>
        <dbReference type="ARBA" id="ARBA00022729"/>
    </source>
</evidence>
<feature type="signal peptide" evidence="5">
    <location>
        <begin position="1"/>
        <end position="28"/>
    </location>
</feature>
<dbReference type="OrthoDB" id="688709at2759"/>
<evidence type="ECO:0000313" key="6">
    <source>
        <dbReference type="EMBL" id="ONM52523.1"/>
    </source>
</evidence>
<accession>A0A1D6HWB9</accession>
<keyword evidence="2" id="KW-0372">Hormone</keyword>
<keyword evidence="9" id="KW-1267">Proteomics identification</keyword>
<keyword evidence="4" id="KW-1015">Disulfide bond</keyword>
<sequence>MGEAKLNNVTVLLVALLLLSSGVQDAAAMPGTLNYDAIVADEPNGKNKDLYRPVANANKYTRGCEPIERCRGAR</sequence>
<evidence type="ECO:0000256" key="1">
    <source>
        <dbReference type="ARBA" id="ARBA00009178"/>
    </source>
</evidence>
<dbReference type="EMBL" id="CM007650">
    <property type="protein sequence ID" value="ONM52523.1"/>
    <property type="molecule type" value="Genomic_DNA"/>
</dbReference>
<keyword evidence="8" id="KW-1185">Reference proteome</keyword>
<evidence type="ECO:0000313" key="8">
    <source>
        <dbReference type="Proteomes" id="UP000007305"/>
    </source>
</evidence>
<dbReference type="GeneID" id="100857024"/>
<evidence type="ECO:0000256" key="5">
    <source>
        <dbReference type="SAM" id="SignalP"/>
    </source>
</evidence>
<dbReference type="Proteomes" id="UP000007305">
    <property type="component" value="Chromosome 7"/>
</dbReference>
<evidence type="ECO:0000313" key="7">
    <source>
        <dbReference type="EnsemblPlants" id="Zm00001eb303900_P001"/>
    </source>
</evidence>
<organism evidence="6">
    <name type="scientific">Zea mays</name>
    <name type="common">Maize</name>
    <dbReference type="NCBI Taxonomy" id="4577"/>
    <lineage>
        <taxon>Eukaryota</taxon>
        <taxon>Viridiplantae</taxon>
        <taxon>Streptophyta</taxon>
        <taxon>Embryophyta</taxon>
        <taxon>Tracheophyta</taxon>
        <taxon>Spermatophyta</taxon>
        <taxon>Magnoliopsida</taxon>
        <taxon>Liliopsida</taxon>
        <taxon>Poales</taxon>
        <taxon>Poaceae</taxon>
        <taxon>PACMAD clade</taxon>
        <taxon>Panicoideae</taxon>
        <taxon>Andropogonodae</taxon>
        <taxon>Andropogoneae</taxon>
        <taxon>Tripsacinae</taxon>
        <taxon>Zea</taxon>
    </lineage>
</organism>
<dbReference type="GO" id="GO:0005179">
    <property type="term" value="F:hormone activity"/>
    <property type="evidence" value="ECO:0007669"/>
    <property type="project" value="UniProtKB-KW"/>
</dbReference>
<evidence type="ECO:0007829" key="9">
    <source>
        <dbReference type="PeptideAtlas" id="A0A1D6HWB9"/>
    </source>
</evidence>
<dbReference type="Pfam" id="PF05498">
    <property type="entry name" value="RALF"/>
    <property type="match status" value="1"/>
</dbReference>
<dbReference type="EnsemblPlants" id="Zm00001eb303900_T001">
    <property type="protein sequence ID" value="Zm00001eb303900_P001"/>
    <property type="gene ID" value="Zm00001eb303900"/>
</dbReference>
<gene>
    <name evidence="7" type="primary">LOC100857024</name>
    <name evidence="6" type="ORF">ZEAMMB73_Zm00001d019239</name>
</gene>
<keyword evidence="3 5" id="KW-0732">Signal</keyword>
<dbReference type="Gramene" id="Zm00001eb303900_T001">
    <property type="protein sequence ID" value="Zm00001eb303900_P001"/>
    <property type="gene ID" value="Zm00001eb303900"/>
</dbReference>
<comment type="similarity">
    <text evidence="1">Belongs to the plant rapid alkalinization factor (RALF) family.</text>
</comment>
<reference evidence="6 8" key="1">
    <citation type="submission" date="2015-12" db="EMBL/GenBank/DDBJ databases">
        <title>Update maize B73 reference genome by single molecule sequencing technologies.</title>
        <authorList>
            <consortium name="Maize Genome Sequencing Project"/>
            <person name="Ware D."/>
        </authorList>
    </citation>
    <scope>NUCLEOTIDE SEQUENCE [LARGE SCALE GENOMIC DNA]</scope>
    <source>
        <strain evidence="8">cv. B73</strain>
        <tissue evidence="6">Seedling</tissue>
    </source>
</reference>
<feature type="chain" id="PRO_5010805051" evidence="5">
    <location>
        <begin position="29"/>
        <end position="74"/>
    </location>
</feature>
<dbReference type="InterPro" id="IPR008801">
    <property type="entry name" value="RALF"/>
</dbReference>
<evidence type="ECO:0000256" key="2">
    <source>
        <dbReference type="ARBA" id="ARBA00022702"/>
    </source>
</evidence>
<dbReference type="PaxDb" id="4577-GRMZM2G397242_P01"/>
<dbReference type="RefSeq" id="NP_001241825.2">
    <property type="nucleotide sequence ID" value="NM_001254896.2"/>
</dbReference>
<reference evidence="7" key="3">
    <citation type="submission" date="2021-05" db="UniProtKB">
        <authorList>
            <consortium name="EnsemblPlants"/>
        </authorList>
    </citation>
    <scope>IDENTIFICATION</scope>
    <source>
        <strain evidence="7">cv. B73</strain>
    </source>
</reference>
<dbReference type="OMA" id="CEPIERC"/>
<dbReference type="AlphaFoldDB" id="A0A1D6HWB9"/>
<reference evidence="7" key="2">
    <citation type="submission" date="2019-07" db="EMBL/GenBank/DDBJ databases">
        <authorList>
            <person name="Seetharam A."/>
            <person name="Woodhouse M."/>
            <person name="Cannon E."/>
        </authorList>
    </citation>
    <scope>NUCLEOTIDE SEQUENCE [LARGE SCALE GENOMIC DNA]</scope>
    <source>
        <strain evidence="7">cv. B73</strain>
    </source>
</reference>
<evidence type="ECO:0000256" key="4">
    <source>
        <dbReference type="ARBA" id="ARBA00023157"/>
    </source>
</evidence>
<name>A0A1D6HWB9_MAIZE</name>
<proteinExistence type="evidence at protein level"/>
<protein>
    <submittedName>
        <fullName evidence="6 7">Uncharacterized protein</fullName>
    </submittedName>
</protein>